<sequence length="71" mass="7752">MGTTVCGRRVLIQLMETLSSVKGASDEPVPCLPAVQPPPLCSGFIHPEKEDAILHFQSRFAGRETTVQEML</sequence>
<name>A0A8W8JL90_MAGGI</name>
<evidence type="ECO:0000313" key="1">
    <source>
        <dbReference type="EnsemblMetazoa" id="G20023.1:cds"/>
    </source>
</evidence>
<dbReference type="EnsemblMetazoa" id="G20023.1">
    <property type="protein sequence ID" value="G20023.1:cds"/>
    <property type="gene ID" value="G20023"/>
</dbReference>
<organism evidence="1 2">
    <name type="scientific">Magallana gigas</name>
    <name type="common">Pacific oyster</name>
    <name type="synonym">Crassostrea gigas</name>
    <dbReference type="NCBI Taxonomy" id="29159"/>
    <lineage>
        <taxon>Eukaryota</taxon>
        <taxon>Metazoa</taxon>
        <taxon>Spiralia</taxon>
        <taxon>Lophotrochozoa</taxon>
        <taxon>Mollusca</taxon>
        <taxon>Bivalvia</taxon>
        <taxon>Autobranchia</taxon>
        <taxon>Pteriomorphia</taxon>
        <taxon>Ostreida</taxon>
        <taxon>Ostreoidea</taxon>
        <taxon>Ostreidae</taxon>
        <taxon>Magallana</taxon>
    </lineage>
</organism>
<keyword evidence="2" id="KW-1185">Reference proteome</keyword>
<dbReference type="AlphaFoldDB" id="A0A8W8JL90"/>
<dbReference type="Proteomes" id="UP000005408">
    <property type="component" value="Unassembled WGS sequence"/>
</dbReference>
<proteinExistence type="predicted"/>
<evidence type="ECO:0000313" key="2">
    <source>
        <dbReference type="Proteomes" id="UP000005408"/>
    </source>
</evidence>
<protein>
    <submittedName>
        <fullName evidence="1">Uncharacterized protein</fullName>
    </submittedName>
</protein>
<accession>A0A8W8JL90</accession>
<reference evidence="1" key="1">
    <citation type="submission" date="2022-08" db="UniProtKB">
        <authorList>
            <consortium name="EnsemblMetazoa"/>
        </authorList>
    </citation>
    <scope>IDENTIFICATION</scope>
    <source>
        <strain evidence="1">05x7-T-G4-1.051#20</strain>
    </source>
</reference>